<dbReference type="Proteomes" id="UP001061991">
    <property type="component" value="Plasmid p_unnamed3"/>
</dbReference>
<dbReference type="EMBL" id="CP104970">
    <property type="protein sequence ID" value="UXN57508.1"/>
    <property type="molecule type" value="Genomic_DNA"/>
</dbReference>
<organism evidence="1 2">
    <name type="scientific">Phyllobacterium zundukense</name>
    <dbReference type="NCBI Taxonomy" id="1867719"/>
    <lineage>
        <taxon>Bacteria</taxon>
        <taxon>Pseudomonadati</taxon>
        <taxon>Pseudomonadota</taxon>
        <taxon>Alphaproteobacteria</taxon>
        <taxon>Hyphomicrobiales</taxon>
        <taxon>Phyllobacteriaceae</taxon>
        <taxon>Phyllobacterium</taxon>
    </lineage>
</organism>
<gene>
    <name evidence="1" type="ORF">N8E88_04010</name>
</gene>
<accession>A0ACD4CVC2</accession>
<keyword evidence="2" id="KW-1185">Reference proteome</keyword>
<evidence type="ECO:0000313" key="1">
    <source>
        <dbReference type="EMBL" id="UXN57508.1"/>
    </source>
</evidence>
<proteinExistence type="predicted"/>
<geneLocation type="plasmid" evidence="1 2">
    <name>p_unnamed3</name>
</geneLocation>
<protein>
    <submittedName>
        <fullName evidence="1">Uncharacterized protein</fullName>
    </submittedName>
</protein>
<reference evidence="1" key="1">
    <citation type="submission" date="2022-09" db="EMBL/GenBank/DDBJ databases">
        <title>Interaction between co-microsymbionts with complementary sets of symbiotic genes in legume-rhizobium systems.</title>
        <authorList>
            <person name="Safronova V."/>
            <person name="Sazanova A."/>
            <person name="Afonin A."/>
            <person name="Chirak E."/>
        </authorList>
    </citation>
    <scope>NUCLEOTIDE SEQUENCE</scope>
    <source>
        <strain evidence="1">A18/3m</strain>
    </source>
</reference>
<sequence length="321" mass="35733">MARIAYGDPSSDRTQFLDYWLDQQQLGLLALSYPTDHPAVEAVLPDLTIKAWSGWVAAVTSAVLKDTPMRPVAVAMWSMAGRSVAAINTALLRRNINVSCFLSMAATPPLPGLMPLASGGEKLTTHGLWARTLEDAPDGIADRFIKSFLKELNAQRQLNGNVIVSDEVYLRQYICNTPIMLRGTPQRYSAAGVSWDFEAAQEDMRATHFSTFPFTATILPTERVDEGHVLGDRSAWHFFNVQKLRADAARLDLDVISWAKLRAFVTEMPGRLYREVEAGHFFFLGARGAKETADHIAELIDEVGELRRQLCMIFGPRPTDH</sequence>
<keyword evidence="1" id="KW-0614">Plasmid</keyword>
<name>A0ACD4CVC2_9HYPH</name>
<evidence type="ECO:0000313" key="2">
    <source>
        <dbReference type="Proteomes" id="UP001061991"/>
    </source>
</evidence>